<feature type="transmembrane region" description="Helical" evidence="1">
    <location>
        <begin position="41"/>
        <end position="57"/>
    </location>
</feature>
<feature type="chain" id="PRO_5040414554" evidence="2">
    <location>
        <begin position="26"/>
        <end position="59"/>
    </location>
</feature>
<dbReference type="EMBL" id="JABXYM010000001">
    <property type="protein sequence ID" value="MCR6096210.1"/>
    <property type="molecule type" value="Genomic_DNA"/>
</dbReference>
<reference evidence="3" key="1">
    <citation type="submission" date="2020-06" db="EMBL/GenBank/DDBJ databases">
        <title>Insight into the genomes of haloalkaliphilic bacilli from Kenyan soda lakes.</title>
        <authorList>
            <person name="Mwirichia R."/>
            <person name="Villamizar G.C."/>
            <person name="Poehlein A."/>
            <person name="Mugweru J."/>
            <person name="Kipnyargis A."/>
            <person name="Kiplimo D."/>
            <person name="Orwa P."/>
            <person name="Daniel R."/>
        </authorList>
    </citation>
    <scope>NUCLEOTIDE SEQUENCE</scope>
    <source>
        <strain evidence="3">B1096_S55</strain>
    </source>
</reference>
<accession>A0A9Q4FWL1</accession>
<protein>
    <submittedName>
        <fullName evidence="3">Uncharacterized protein</fullName>
    </submittedName>
</protein>
<evidence type="ECO:0000256" key="2">
    <source>
        <dbReference type="SAM" id="SignalP"/>
    </source>
</evidence>
<keyword evidence="1" id="KW-1133">Transmembrane helix</keyword>
<gene>
    <name evidence="3" type="ORF">HXA33_06575</name>
</gene>
<dbReference type="RefSeq" id="WP_257820860.1">
    <property type="nucleotide sequence ID" value="NZ_JABXYM010000001.1"/>
</dbReference>
<evidence type="ECO:0000313" key="3">
    <source>
        <dbReference type="EMBL" id="MCR6096210.1"/>
    </source>
</evidence>
<evidence type="ECO:0000313" key="4">
    <source>
        <dbReference type="Proteomes" id="UP001057753"/>
    </source>
</evidence>
<proteinExistence type="predicted"/>
<comment type="caution">
    <text evidence="3">The sequence shown here is derived from an EMBL/GenBank/DDBJ whole genome shotgun (WGS) entry which is preliminary data.</text>
</comment>
<name>A0A9Q4FWL1_SALAG</name>
<keyword evidence="2" id="KW-0732">Signal</keyword>
<dbReference type="AlphaFoldDB" id="A0A9Q4FWL1"/>
<evidence type="ECO:0000256" key="1">
    <source>
        <dbReference type="SAM" id="Phobius"/>
    </source>
</evidence>
<keyword evidence="1" id="KW-0812">Transmembrane</keyword>
<feature type="signal peptide" evidence="2">
    <location>
        <begin position="1"/>
        <end position="25"/>
    </location>
</feature>
<organism evidence="3 4">
    <name type="scientific">Salipaludibacillus agaradhaerens</name>
    <name type="common">Bacillus agaradhaerens</name>
    <dbReference type="NCBI Taxonomy" id="76935"/>
    <lineage>
        <taxon>Bacteria</taxon>
        <taxon>Bacillati</taxon>
        <taxon>Bacillota</taxon>
        <taxon>Bacilli</taxon>
        <taxon>Bacillales</taxon>
        <taxon>Bacillaceae</taxon>
    </lineage>
</organism>
<keyword evidence="4" id="KW-1185">Reference proteome</keyword>
<sequence>MIKQFFSMSVLTLLFLLTSATYVFADGNEGGDGASLMDGPFVIIAFATLIIMIYYTIRD</sequence>
<dbReference type="Proteomes" id="UP001057753">
    <property type="component" value="Unassembled WGS sequence"/>
</dbReference>
<keyword evidence="1" id="KW-0472">Membrane</keyword>